<gene>
    <name evidence="1" type="ORF">GCM10010412_066100</name>
</gene>
<organism evidence="1 2">
    <name type="scientific">Nonomuraea recticatena</name>
    <dbReference type="NCBI Taxonomy" id="46178"/>
    <lineage>
        <taxon>Bacteria</taxon>
        <taxon>Bacillati</taxon>
        <taxon>Actinomycetota</taxon>
        <taxon>Actinomycetes</taxon>
        <taxon>Streptosporangiales</taxon>
        <taxon>Streptosporangiaceae</taxon>
        <taxon>Nonomuraea</taxon>
    </lineage>
</organism>
<dbReference type="EMBL" id="BAAATE010000021">
    <property type="protein sequence ID" value="GAA2681335.1"/>
    <property type="molecule type" value="Genomic_DNA"/>
</dbReference>
<evidence type="ECO:0000313" key="1">
    <source>
        <dbReference type="EMBL" id="GAA2681335.1"/>
    </source>
</evidence>
<dbReference type="Gene3D" id="3.30.530.20">
    <property type="match status" value="1"/>
</dbReference>
<protein>
    <submittedName>
        <fullName evidence="1">Uncharacterized protein</fullName>
    </submittedName>
</protein>
<evidence type="ECO:0000313" key="2">
    <source>
        <dbReference type="Proteomes" id="UP001501666"/>
    </source>
</evidence>
<dbReference type="SUPFAM" id="SSF55961">
    <property type="entry name" value="Bet v1-like"/>
    <property type="match status" value="1"/>
</dbReference>
<keyword evidence="2" id="KW-1185">Reference proteome</keyword>
<name>A0ABP6F2K2_9ACTN</name>
<comment type="caution">
    <text evidence="1">The sequence shown here is derived from an EMBL/GenBank/DDBJ whole genome shotgun (WGS) entry which is preliminary data.</text>
</comment>
<dbReference type="Proteomes" id="UP001501666">
    <property type="component" value="Unassembled WGS sequence"/>
</dbReference>
<accession>A0ABP6F2K2</accession>
<dbReference type="InterPro" id="IPR023393">
    <property type="entry name" value="START-like_dom_sf"/>
</dbReference>
<sequence>MQNMSPAVERLVRLMLLLPSDPRKPLWNSAADDCGDLPTVMSIHGWVGDTAKMWPEGAPRTLAEMVLIAFGNPSETTLRLLSEAVTPSPRASAGLGVGAAWAARACETAIDVTSYHRRMIELQEDGEIACPAVLVWAVVADYGQDPRWRKGVKTMAPRPEGIVQVGTTTAEVMRFAGRTYRNGGEVIQVEPGRYGRT</sequence>
<reference evidence="2" key="1">
    <citation type="journal article" date="2019" name="Int. J. Syst. Evol. Microbiol.">
        <title>The Global Catalogue of Microorganisms (GCM) 10K type strain sequencing project: providing services to taxonomists for standard genome sequencing and annotation.</title>
        <authorList>
            <consortium name="The Broad Institute Genomics Platform"/>
            <consortium name="The Broad Institute Genome Sequencing Center for Infectious Disease"/>
            <person name="Wu L."/>
            <person name="Ma J."/>
        </authorList>
    </citation>
    <scope>NUCLEOTIDE SEQUENCE [LARGE SCALE GENOMIC DNA]</scope>
    <source>
        <strain evidence="2">JCM 6835</strain>
    </source>
</reference>
<proteinExistence type="predicted"/>